<organism evidence="2 3">
    <name type="scientific">Colocasia esculenta</name>
    <name type="common">Wild taro</name>
    <name type="synonym">Arum esculentum</name>
    <dbReference type="NCBI Taxonomy" id="4460"/>
    <lineage>
        <taxon>Eukaryota</taxon>
        <taxon>Viridiplantae</taxon>
        <taxon>Streptophyta</taxon>
        <taxon>Embryophyta</taxon>
        <taxon>Tracheophyta</taxon>
        <taxon>Spermatophyta</taxon>
        <taxon>Magnoliopsida</taxon>
        <taxon>Liliopsida</taxon>
        <taxon>Araceae</taxon>
        <taxon>Aroideae</taxon>
        <taxon>Colocasieae</taxon>
        <taxon>Colocasia</taxon>
    </lineage>
</organism>
<name>A0A843V003_COLES</name>
<evidence type="ECO:0000313" key="3">
    <source>
        <dbReference type="Proteomes" id="UP000652761"/>
    </source>
</evidence>
<protein>
    <submittedName>
        <fullName evidence="2">Uncharacterized protein</fullName>
    </submittedName>
</protein>
<sequence>MMATWSDEDEDKGAQDSSDDEEIQFLMARSEDSNEEQWLKSLASTSTVAKFISQDIDDQIHCRLLPFPTEPVTSEAHPYPLRLRPVRGRRTRIKYVIDLTGLAEVFRHSWYQSKKFLEWLIEEIGVVEEMIRTKALSV</sequence>
<evidence type="ECO:0000313" key="2">
    <source>
        <dbReference type="EMBL" id="MQL89258.1"/>
    </source>
</evidence>
<feature type="region of interest" description="Disordered" evidence="1">
    <location>
        <begin position="1"/>
        <end position="22"/>
    </location>
</feature>
<comment type="caution">
    <text evidence="2">The sequence shown here is derived from an EMBL/GenBank/DDBJ whole genome shotgun (WGS) entry which is preliminary data.</text>
</comment>
<evidence type="ECO:0000256" key="1">
    <source>
        <dbReference type="SAM" id="MobiDB-lite"/>
    </source>
</evidence>
<proteinExistence type="predicted"/>
<gene>
    <name evidence="2" type="ORF">Taro_021831</name>
</gene>
<reference evidence="2" key="1">
    <citation type="submission" date="2017-07" db="EMBL/GenBank/DDBJ databases">
        <title>Taro Niue Genome Assembly and Annotation.</title>
        <authorList>
            <person name="Atibalentja N."/>
            <person name="Keating K."/>
            <person name="Fields C.J."/>
        </authorList>
    </citation>
    <scope>NUCLEOTIDE SEQUENCE</scope>
    <source>
        <strain evidence="2">Niue_2</strain>
        <tissue evidence="2">Leaf</tissue>
    </source>
</reference>
<keyword evidence="3" id="KW-1185">Reference proteome</keyword>
<dbReference type="Proteomes" id="UP000652761">
    <property type="component" value="Unassembled WGS sequence"/>
</dbReference>
<accession>A0A843V003</accession>
<dbReference type="AlphaFoldDB" id="A0A843V003"/>
<dbReference type="EMBL" id="NMUH01001132">
    <property type="protein sequence ID" value="MQL89258.1"/>
    <property type="molecule type" value="Genomic_DNA"/>
</dbReference>